<accession>A0ABD3TGE5</accession>
<dbReference type="GO" id="GO:0008270">
    <property type="term" value="F:zinc ion binding"/>
    <property type="evidence" value="ECO:0007669"/>
    <property type="project" value="UniProtKB-KW"/>
</dbReference>
<dbReference type="InterPro" id="IPR008906">
    <property type="entry name" value="HATC_C_dom"/>
</dbReference>
<evidence type="ECO:0000256" key="5">
    <source>
        <dbReference type="ARBA" id="ARBA00023125"/>
    </source>
</evidence>
<organism evidence="10 11">
    <name type="scientific">Penstemon smallii</name>
    <dbReference type="NCBI Taxonomy" id="265156"/>
    <lineage>
        <taxon>Eukaryota</taxon>
        <taxon>Viridiplantae</taxon>
        <taxon>Streptophyta</taxon>
        <taxon>Embryophyta</taxon>
        <taxon>Tracheophyta</taxon>
        <taxon>Spermatophyta</taxon>
        <taxon>Magnoliopsida</taxon>
        <taxon>eudicotyledons</taxon>
        <taxon>Gunneridae</taxon>
        <taxon>Pentapetalae</taxon>
        <taxon>asterids</taxon>
        <taxon>lamiids</taxon>
        <taxon>Lamiales</taxon>
        <taxon>Plantaginaceae</taxon>
        <taxon>Cheloneae</taxon>
        <taxon>Penstemon</taxon>
    </lineage>
</organism>
<dbReference type="AlphaFoldDB" id="A0ABD3TGE5"/>
<protein>
    <recommendedName>
        <fullName evidence="9">BED-type domain-containing protein</fullName>
    </recommendedName>
</protein>
<dbReference type="PROSITE" id="PS50808">
    <property type="entry name" value="ZF_BED"/>
    <property type="match status" value="3"/>
</dbReference>
<dbReference type="PANTHER" id="PTHR32166">
    <property type="entry name" value="OSJNBA0013A04.12 PROTEIN"/>
    <property type="match status" value="1"/>
</dbReference>
<keyword evidence="2" id="KW-0479">Metal-binding</keyword>
<dbReference type="Pfam" id="PF02892">
    <property type="entry name" value="zf-BED"/>
    <property type="match status" value="1"/>
</dbReference>
<name>A0ABD3TGE5_9LAMI</name>
<dbReference type="Pfam" id="PF04937">
    <property type="entry name" value="DUF659"/>
    <property type="match status" value="1"/>
</dbReference>
<feature type="compositionally biased region" description="Basic and acidic residues" evidence="8">
    <location>
        <begin position="392"/>
        <end position="406"/>
    </location>
</feature>
<evidence type="ECO:0000256" key="2">
    <source>
        <dbReference type="ARBA" id="ARBA00022723"/>
    </source>
</evidence>
<keyword evidence="11" id="KW-1185">Reference proteome</keyword>
<dbReference type="GO" id="GO:0003677">
    <property type="term" value="F:DNA binding"/>
    <property type="evidence" value="ECO:0007669"/>
    <property type="project" value="UniProtKB-KW"/>
</dbReference>
<gene>
    <name evidence="10" type="ORF">ACJIZ3_010138</name>
</gene>
<dbReference type="SUPFAM" id="SSF53098">
    <property type="entry name" value="Ribonuclease H-like"/>
    <property type="match status" value="1"/>
</dbReference>
<dbReference type="GO" id="GO:0005634">
    <property type="term" value="C:nucleus"/>
    <property type="evidence" value="ECO:0007669"/>
    <property type="project" value="UniProtKB-SubCell"/>
</dbReference>
<keyword evidence="5" id="KW-0238">DNA-binding</keyword>
<evidence type="ECO:0000256" key="6">
    <source>
        <dbReference type="ARBA" id="ARBA00023242"/>
    </source>
</evidence>
<evidence type="ECO:0000313" key="11">
    <source>
        <dbReference type="Proteomes" id="UP001634393"/>
    </source>
</evidence>
<feature type="region of interest" description="Disordered" evidence="8">
    <location>
        <begin position="392"/>
        <end position="423"/>
    </location>
</feature>
<evidence type="ECO:0000259" key="9">
    <source>
        <dbReference type="PROSITE" id="PS50808"/>
    </source>
</evidence>
<reference evidence="10 11" key="1">
    <citation type="submission" date="2024-12" db="EMBL/GenBank/DDBJ databases">
        <title>The unique morphological basis and parallel evolutionary history of personate flowers in Penstemon.</title>
        <authorList>
            <person name="Depatie T.H."/>
            <person name="Wessinger C.A."/>
        </authorList>
    </citation>
    <scope>NUCLEOTIDE SEQUENCE [LARGE SCALE GENOMIC DNA]</scope>
    <source>
        <strain evidence="10">WTNN_2</strain>
        <tissue evidence="10">Leaf</tissue>
    </source>
</reference>
<comment type="caution">
    <text evidence="10">The sequence shown here is derived from an EMBL/GenBank/DDBJ whole genome shotgun (WGS) entry which is preliminary data.</text>
</comment>
<comment type="subcellular location">
    <subcellularLocation>
        <location evidence="1">Nucleus</location>
    </subcellularLocation>
</comment>
<evidence type="ECO:0000256" key="4">
    <source>
        <dbReference type="ARBA" id="ARBA00022833"/>
    </source>
</evidence>
<feature type="region of interest" description="Disordered" evidence="8">
    <location>
        <begin position="208"/>
        <end position="239"/>
    </location>
</feature>
<feature type="domain" description="BED-type" evidence="9">
    <location>
        <begin position="145"/>
        <end position="207"/>
    </location>
</feature>
<proteinExistence type="predicted"/>
<keyword evidence="6" id="KW-0539">Nucleus</keyword>
<dbReference type="InterPro" id="IPR003656">
    <property type="entry name" value="Znf_BED"/>
</dbReference>
<dbReference type="PANTHER" id="PTHR32166:SF88">
    <property type="entry name" value="HAT TRANSPOSON SUPERFAMILY"/>
    <property type="match status" value="1"/>
</dbReference>
<evidence type="ECO:0000256" key="8">
    <source>
        <dbReference type="SAM" id="MobiDB-lite"/>
    </source>
</evidence>
<feature type="compositionally biased region" description="Polar residues" evidence="8">
    <location>
        <begin position="228"/>
        <end position="239"/>
    </location>
</feature>
<sequence>MGSIMESGAGTRPKRDPAWKHCEMLKNENKIELKCIYCGKIFKGGGIFRIKEHLAGQKGNGATCLKVKPDVRSQMLETLNGLSGKKRNKERLPEETSGYNPGTSGNEVLDICRDLNADIDLLSMNEMLERESDVFANGEVAVTSHKRDPAWKHCEKLKNGNKVQLKCIYCGKIFKGGGIYRIKEHLAGQKGNGVTCLKVQPDVRSQMRDSLNVLSGKRRKKGKLPEETSGSDNPGSSGNEDICRDLNAEIDLHPVNEMLESDVFVNGELAVTPLNRDPAWNHCERLKNGNKVQLKCIYCGKIFKGGGIYRLKEHLAGQKGNGVTCLKVQPDVRSQLRECLNGLSGKKRKKQKLLEETSGYENPGTSLVEVRTDLNAEIDLLPVHEMIEHDSNVFANREDAGKDKSTGRKPNGRAREDPDVDNSNTIALTSLQAINSEKLRNAVHMAVGRFFFDVGLPMDAVNSAYFQPMIVAISSHGPGAVGPSYHDLRSRILKNSVHEVRNGVDKCRGAWARTGCSILVNEQNSANGKIFINFLVYCPESTIFLRSADISNAIDPADFLYELLREVVEEVGVGNVLQVVTNCEDRYVIVGKRLTDTYPTVFWTPCTGHCIDLMLEDIGEILWVKRVLVQAKSISRYIYTNNFVLNMMRRYTSGVEIVDVGITRSSSDFMTLKRMVEMRRNLQLMVTSEEWMESPYSKKPEGFAVLDYISNESFWSACALVTRLTDPLLRLLRIVGSKKKPAMGFVYAGLYRAKETFKKELVSKNEYLVYWNIIDHRWKQLQRHPLHAAGFFFNPKFFYRLEGDAHYHMRSLVYDCIEKVVPDPQIQDKVVKETASYHDSVGDLGRNMAIRARDTFLPTEWWLTYGGGCPNLSRLAVCILSQCCSLIQYRLNKIPLELMHKWKNCLEHQRLSDLVFVHYNMSLKQMTLDDEQQKTVDPISYENIDIVGDWVMDKEVGSEGLGTADWMAVDPPSGNVVLSGPPVDDIEALGTGMEVIYIWRNMHDIILYLLYLGYC</sequence>
<feature type="domain" description="BED-type" evidence="9">
    <location>
        <begin position="13"/>
        <end position="71"/>
    </location>
</feature>
<keyword evidence="4" id="KW-0862">Zinc</keyword>
<dbReference type="Proteomes" id="UP001634393">
    <property type="component" value="Unassembled WGS sequence"/>
</dbReference>
<evidence type="ECO:0000313" key="10">
    <source>
        <dbReference type="EMBL" id="KAL3835402.1"/>
    </source>
</evidence>
<dbReference type="Pfam" id="PF05699">
    <property type="entry name" value="Dimer_Tnp_hAT"/>
    <property type="match status" value="1"/>
</dbReference>
<evidence type="ECO:0000256" key="3">
    <source>
        <dbReference type="ARBA" id="ARBA00022771"/>
    </source>
</evidence>
<dbReference type="InterPro" id="IPR007021">
    <property type="entry name" value="DUF659"/>
</dbReference>
<feature type="domain" description="BED-type" evidence="9">
    <location>
        <begin position="274"/>
        <end position="336"/>
    </location>
</feature>
<evidence type="ECO:0000256" key="1">
    <source>
        <dbReference type="ARBA" id="ARBA00004123"/>
    </source>
</evidence>
<dbReference type="InterPro" id="IPR012337">
    <property type="entry name" value="RNaseH-like_sf"/>
</dbReference>
<keyword evidence="3 7" id="KW-0863">Zinc-finger</keyword>
<dbReference type="EMBL" id="JBJXBP010000004">
    <property type="protein sequence ID" value="KAL3835402.1"/>
    <property type="molecule type" value="Genomic_DNA"/>
</dbReference>
<evidence type="ECO:0000256" key="7">
    <source>
        <dbReference type="PROSITE-ProRule" id="PRU00027"/>
    </source>
</evidence>